<dbReference type="GO" id="GO:0016829">
    <property type="term" value="F:lyase activity"/>
    <property type="evidence" value="ECO:0007669"/>
    <property type="project" value="UniProtKB-KW"/>
</dbReference>
<dbReference type="InterPro" id="IPR029045">
    <property type="entry name" value="ClpP/crotonase-like_dom_sf"/>
</dbReference>
<dbReference type="GO" id="GO:0005739">
    <property type="term" value="C:mitochondrion"/>
    <property type="evidence" value="ECO:0007669"/>
    <property type="project" value="TreeGrafter"/>
</dbReference>
<dbReference type="PANTHER" id="PTHR11941">
    <property type="entry name" value="ENOYL-COA HYDRATASE-RELATED"/>
    <property type="match status" value="1"/>
</dbReference>
<name>A0A0D6EH08_SPOSA</name>
<reference evidence="3" key="1">
    <citation type="submission" date="2015-02" db="EMBL/GenBank/DDBJ databases">
        <authorList>
            <person name="Gon?alves P."/>
        </authorList>
    </citation>
    <scope>NUCLEOTIDE SEQUENCE [LARGE SCALE GENOMIC DNA]</scope>
</reference>
<feature type="non-terminal residue" evidence="2">
    <location>
        <position position="1"/>
    </location>
</feature>
<dbReference type="EMBL" id="CENE01000001">
    <property type="protein sequence ID" value="CEQ38865.1"/>
    <property type="molecule type" value="Genomic_DNA"/>
</dbReference>
<dbReference type="AlphaFoldDB" id="A0A0D6EH08"/>
<evidence type="ECO:0000256" key="1">
    <source>
        <dbReference type="ARBA" id="ARBA00023239"/>
    </source>
</evidence>
<accession>A0A0D6EH08</accession>
<dbReference type="Pfam" id="PF00378">
    <property type="entry name" value="ECH_1"/>
    <property type="match status" value="1"/>
</dbReference>
<gene>
    <name evidence="2" type="primary">SPOSA6832_00323</name>
</gene>
<dbReference type="Gene3D" id="1.10.12.10">
    <property type="entry name" value="Lyase 2-enoyl-coa Hydratase, Chain A, domain 2"/>
    <property type="match status" value="1"/>
</dbReference>
<sequence>MKHPPVGEHLVVTFPAPKVLQLRLNRPEALNAMTDRLEGDLCQMLDWFEEENSLWAVVITGTGRAFCAGQDLKDWQRTAGTRGSPIERMKKNEHGFGSLARRRSKKPLIVAVNGHCFGGGAEILVNADIVIGCKGAKVGFPEVQRGVVASVGGIPNSFLRSPMLTPYLLTGIPIPSHLLKNHIFTEVVPVEQVVPTALEWAARIVAASPEAVWVTKEQINLHKEGKGVKQVVKESLESELSEALFTGENHKEGLNAFVEKRRTVWKDPPKVTREAKL</sequence>
<protein>
    <submittedName>
        <fullName evidence="2">SPOSA6832_00323-mRNA-1:cds</fullName>
    </submittedName>
</protein>
<dbReference type="CDD" id="cd06558">
    <property type="entry name" value="crotonase-like"/>
    <property type="match status" value="1"/>
</dbReference>
<keyword evidence="1" id="KW-0456">Lyase</keyword>
<evidence type="ECO:0000313" key="3">
    <source>
        <dbReference type="Proteomes" id="UP000243876"/>
    </source>
</evidence>
<organism evidence="2 3">
    <name type="scientific">Sporidiobolus salmonicolor</name>
    <name type="common">Yeast-like fungus</name>
    <name type="synonym">Sporobolomyces salmonicolor</name>
    <dbReference type="NCBI Taxonomy" id="5005"/>
    <lineage>
        <taxon>Eukaryota</taxon>
        <taxon>Fungi</taxon>
        <taxon>Dikarya</taxon>
        <taxon>Basidiomycota</taxon>
        <taxon>Pucciniomycotina</taxon>
        <taxon>Microbotryomycetes</taxon>
        <taxon>Sporidiobolales</taxon>
        <taxon>Sporidiobolaceae</taxon>
        <taxon>Sporobolomyces</taxon>
    </lineage>
</organism>
<dbReference type="InterPro" id="IPR014748">
    <property type="entry name" value="Enoyl-CoA_hydra_C"/>
</dbReference>
<dbReference type="GO" id="GO:0006635">
    <property type="term" value="P:fatty acid beta-oxidation"/>
    <property type="evidence" value="ECO:0007669"/>
    <property type="project" value="TreeGrafter"/>
</dbReference>
<keyword evidence="3" id="KW-1185">Reference proteome</keyword>
<dbReference type="Gene3D" id="3.90.226.10">
    <property type="entry name" value="2-enoyl-CoA Hydratase, Chain A, domain 1"/>
    <property type="match status" value="1"/>
</dbReference>
<dbReference type="PANTHER" id="PTHR11941:SF158">
    <property type="entry name" value="ENOYL-COA HYDRATASE (AFU_ORTHOLOGUE AFUA_2G10650)"/>
    <property type="match status" value="1"/>
</dbReference>
<dbReference type="Proteomes" id="UP000243876">
    <property type="component" value="Unassembled WGS sequence"/>
</dbReference>
<dbReference type="SUPFAM" id="SSF52096">
    <property type="entry name" value="ClpP/crotonase"/>
    <property type="match status" value="1"/>
</dbReference>
<evidence type="ECO:0000313" key="2">
    <source>
        <dbReference type="EMBL" id="CEQ38865.1"/>
    </source>
</evidence>
<dbReference type="InterPro" id="IPR001753">
    <property type="entry name" value="Enoyl-CoA_hydra/iso"/>
</dbReference>
<proteinExistence type="predicted"/>
<dbReference type="OrthoDB" id="2139957at2759"/>